<dbReference type="AlphaFoldDB" id="A0A0K2T538"/>
<evidence type="ECO:0000313" key="1">
    <source>
        <dbReference type="EMBL" id="CDW20566.1"/>
    </source>
</evidence>
<name>A0A0K2T538_LEPSM</name>
<reference evidence="1" key="1">
    <citation type="submission" date="2014-05" db="EMBL/GenBank/DDBJ databases">
        <authorList>
            <person name="Chronopoulou M."/>
        </authorList>
    </citation>
    <scope>NUCLEOTIDE SEQUENCE</scope>
    <source>
        <tissue evidence="1">Whole organism</tissue>
    </source>
</reference>
<accession>A0A0K2T538</accession>
<proteinExistence type="predicted"/>
<feature type="non-terminal residue" evidence="1">
    <location>
        <position position="1"/>
    </location>
</feature>
<organism evidence="1">
    <name type="scientific">Lepeophtheirus salmonis</name>
    <name type="common">Salmon louse</name>
    <name type="synonym">Caligus salmonis</name>
    <dbReference type="NCBI Taxonomy" id="72036"/>
    <lineage>
        <taxon>Eukaryota</taxon>
        <taxon>Metazoa</taxon>
        <taxon>Ecdysozoa</taxon>
        <taxon>Arthropoda</taxon>
        <taxon>Crustacea</taxon>
        <taxon>Multicrustacea</taxon>
        <taxon>Hexanauplia</taxon>
        <taxon>Copepoda</taxon>
        <taxon>Siphonostomatoida</taxon>
        <taxon>Caligidae</taxon>
        <taxon>Lepeophtheirus</taxon>
    </lineage>
</organism>
<protein>
    <submittedName>
        <fullName evidence="1">Uncharacterized protein</fullName>
    </submittedName>
</protein>
<sequence>GVLTSAYQICNRQPFCFHFFSDITYICFGYLVYKIQQLLIDVHSKIIETL</sequence>
<dbReference type="EMBL" id="HACA01003205">
    <property type="protein sequence ID" value="CDW20566.1"/>
    <property type="molecule type" value="Transcribed_RNA"/>
</dbReference>